<evidence type="ECO:0000259" key="6">
    <source>
        <dbReference type="PROSITE" id="PS50158"/>
    </source>
</evidence>
<dbReference type="Gene3D" id="3.30.70.270">
    <property type="match status" value="2"/>
</dbReference>
<dbReference type="GO" id="GO:0008270">
    <property type="term" value="F:zinc ion binding"/>
    <property type="evidence" value="ECO:0007669"/>
    <property type="project" value="UniProtKB-KW"/>
</dbReference>
<keyword evidence="4" id="KW-0479">Metal-binding</keyword>
<dbReference type="InterPro" id="IPR050951">
    <property type="entry name" value="Retrovirus_Pol_polyprotein"/>
</dbReference>
<dbReference type="InterPro" id="IPR012337">
    <property type="entry name" value="RNaseH-like_sf"/>
</dbReference>
<feature type="compositionally biased region" description="Basic and acidic residues" evidence="5">
    <location>
        <begin position="1253"/>
        <end position="1281"/>
    </location>
</feature>
<evidence type="ECO:0000313" key="9">
    <source>
        <dbReference type="EMBL" id="RXN08342.1"/>
    </source>
</evidence>
<dbReference type="PROSITE" id="PS50994">
    <property type="entry name" value="INTEGRASE"/>
    <property type="match status" value="1"/>
</dbReference>
<dbReference type="InterPro" id="IPR001878">
    <property type="entry name" value="Znf_CCHC"/>
</dbReference>
<dbReference type="Gene3D" id="3.30.420.10">
    <property type="entry name" value="Ribonuclease H-like superfamily/Ribonuclease H"/>
    <property type="match status" value="1"/>
</dbReference>
<feature type="domain" description="Reverse transcriptase" evidence="7">
    <location>
        <begin position="456"/>
        <end position="632"/>
    </location>
</feature>
<dbReference type="CDD" id="cd01647">
    <property type="entry name" value="RT_LTR"/>
    <property type="match status" value="1"/>
</dbReference>
<dbReference type="PANTHER" id="PTHR37984:SF9">
    <property type="entry name" value="INTEGRASE CATALYTIC DOMAIN-CONTAINING PROTEIN"/>
    <property type="match status" value="1"/>
</dbReference>
<dbReference type="CDD" id="cd09274">
    <property type="entry name" value="RNase_HI_RT_Ty3"/>
    <property type="match status" value="1"/>
</dbReference>
<dbReference type="SUPFAM" id="SSF50630">
    <property type="entry name" value="Acid proteases"/>
    <property type="match status" value="1"/>
</dbReference>
<gene>
    <name evidence="9" type="ORF">ROHU_035368</name>
</gene>
<proteinExistence type="inferred from homology"/>
<dbReference type="STRING" id="84645.A0A498LKH4"/>
<dbReference type="FunFam" id="3.30.420.10:FF:000063">
    <property type="entry name" value="Retrovirus-related Pol polyprotein from transposon 297-like Protein"/>
    <property type="match status" value="1"/>
</dbReference>
<evidence type="ECO:0000256" key="4">
    <source>
        <dbReference type="PROSITE-ProRule" id="PRU00047"/>
    </source>
</evidence>
<feature type="domain" description="Integrase catalytic" evidence="8">
    <location>
        <begin position="1007"/>
        <end position="1114"/>
    </location>
</feature>
<dbReference type="PROSITE" id="PS50878">
    <property type="entry name" value="RT_POL"/>
    <property type="match status" value="1"/>
</dbReference>
<keyword evidence="4" id="KW-0862">Zinc</keyword>
<dbReference type="Gene3D" id="4.10.60.10">
    <property type="entry name" value="Zinc finger, CCHC-type"/>
    <property type="match status" value="1"/>
</dbReference>
<dbReference type="InterPro" id="IPR041588">
    <property type="entry name" value="Integrase_H2C2"/>
</dbReference>
<evidence type="ECO:0000256" key="3">
    <source>
        <dbReference type="ARBA" id="ARBA00039658"/>
    </source>
</evidence>
<dbReference type="PROSITE" id="PS50158">
    <property type="entry name" value="ZF_CCHC"/>
    <property type="match status" value="1"/>
</dbReference>
<organism evidence="9 10">
    <name type="scientific">Labeo rohita</name>
    <name type="common">Indian major carp</name>
    <name type="synonym">Cyprinus rohita</name>
    <dbReference type="NCBI Taxonomy" id="84645"/>
    <lineage>
        <taxon>Eukaryota</taxon>
        <taxon>Metazoa</taxon>
        <taxon>Chordata</taxon>
        <taxon>Craniata</taxon>
        <taxon>Vertebrata</taxon>
        <taxon>Euteleostomi</taxon>
        <taxon>Actinopterygii</taxon>
        <taxon>Neopterygii</taxon>
        <taxon>Teleostei</taxon>
        <taxon>Ostariophysi</taxon>
        <taxon>Cypriniformes</taxon>
        <taxon>Cyprinidae</taxon>
        <taxon>Labeoninae</taxon>
        <taxon>Labeonini</taxon>
        <taxon>Labeo</taxon>
    </lineage>
</organism>
<dbReference type="Pfam" id="PF17921">
    <property type="entry name" value="Integrase_H2C2"/>
    <property type="match status" value="1"/>
</dbReference>
<dbReference type="Gene3D" id="3.10.10.10">
    <property type="entry name" value="HIV Type 1 Reverse Transcriptase, subunit A, domain 1"/>
    <property type="match status" value="1"/>
</dbReference>
<protein>
    <recommendedName>
        <fullName evidence="3">Gypsy retrotransposon integrase-like protein 1</fullName>
        <ecNumber evidence="2">3.1.26.4</ecNumber>
    </recommendedName>
</protein>
<evidence type="ECO:0000259" key="7">
    <source>
        <dbReference type="PROSITE" id="PS50878"/>
    </source>
</evidence>
<sequence>MEREVPAPPMLASQLTLTPPGKFDFTNTTEWPRWMKRFERYRIASGLDKQSQEYQVNTFMYAAGEDAEEILYVLPLTEEEKKSYAAVTEAFNKHCVSKRNIIFERARFNKRNQEPGESVESFITAVHSLAELCDFGALKEDLIRDRIVVGIRDAKLSESLQLDADLTLEKAITRVRQSAAVKKQQPILRGAEQPAGHVESIYRKDRKMHTAFKKKTENHSSECGRCGNLKKHHWKDCPARDADCRKCHRKGHFAKKCKSTRGVNDITERQVETKEEDDFAFLGEVYPQENDGWNELIRLNGVNTVFKLDTGAAVTAIPSSSFTIQQHGALHATGKVLFGPGNHKLDVKGRFKGQLSVKDKTTEQDIYVVAGLSKPLLGLPAIEALTLIQRLYTVHERQDDIRTKYPSVFSGLGKLKEPYTIELEPSAVPYALSSPRRVPLPMRDKVRAELKRMEDMGVISKVTQPTPWCAGMVVVPKAQGKIRLCVDLTHLNKWVRRERHILPAVDQTIAMLAGAKVFTKLDATSGFWQIPLSQESKLLTTFITPFGRYAFNRLPFGISSAPEHFQRRISQMLEGCEGVVCHADDILVYGEDMHSHNVRLHGVLKRLQKEGLTLNEKCVFAADNIMFVGHHITAEGVAPDPGKVRAIMEMPEPTGVEGVRRLLGMANYLGKFLPHLASYTRPLKDLLSEKNEWCWGIPQTEAFQKLKAELSSHRVLASYSLSAETCVAADASSFGLGGVLSQKQPDGTWKPVVFISRGLSEAEKHYAQIEKEALAVTWASERLSSYLLGLKYRLETYHKPLLSLLSTKALDELPPRILRFRLRLMKFTFDIVHVPGKQLITADTLSRAPVKHTFTQEEKEDEDDVKVFLDAVVQALPATDARLNTIIKNQKADPICAKLIQYCETKWPEKHVLPPELGPYWPERENLTVAGELLLRGQRIVIPHCMRQEVLHKIHDGHQGIVKCRARARQAVWWPGLSVHIGQLVETCSTCSQHRAEHREPLLTTPVPERPWQRVGTDLFFWEKTTYLLVVDYFSRYIEVAHLNVATANTVIAALKDVFSRHGIPETVMSDNGPQYSCALFKNFASDYGFTHVTSSPRYPQANGEAERAVATVKGLWKGGEEKTKALLTYRATPLENGYSPAQLLMGRALRTTIPQLPTVLNPRWPKIRGFRKSERRAKEKQRCRYDMRHRARPLPILQPGQRVWLPREESQGTVIRPAETPRSYIIHTDEGLFRRNRTHMRAVYPTQYQKPTETRDTTCDTSHTDNHITGDMDKSRDIDGGKGPYVTNSGRVSRPPERLDL</sequence>
<dbReference type="FunFam" id="3.30.70.270:FF:000020">
    <property type="entry name" value="Transposon Tf2-6 polyprotein-like Protein"/>
    <property type="match status" value="1"/>
</dbReference>
<dbReference type="GO" id="GO:0015074">
    <property type="term" value="P:DNA integration"/>
    <property type="evidence" value="ECO:0007669"/>
    <property type="project" value="InterPro"/>
</dbReference>
<feature type="domain" description="CCHC-type" evidence="6">
    <location>
        <begin position="244"/>
        <end position="259"/>
    </location>
</feature>
<feature type="region of interest" description="Disordered" evidence="5">
    <location>
        <begin position="1249"/>
        <end position="1302"/>
    </location>
</feature>
<dbReference type="Pfam" id="PF17919">
    <property type="entry name" value="RT_RNaseH_2"/>
    <property type="match status" value="1"/>
</dbReference>
<dbReference type="InterPro" id="IPR021109">
    <property type="entry name" value="Peptidase_aspartic_dom_sf"/>
</dbReference>
<reference evidence="9 10" key="1">
    <citation type="submission" date="2018-03" db="EMBL/GenBank/DDBJ databases">
        <title>Draft genome sequence of Rohu Carp (Labeo rohita).</title>
        <authorList>
            <person name="Das P."/>
            <person name="Kushwaha B."/>
            <person name="Joshi C.G."/>
            <person name="Kumar D."/>
            <person name="Nagpure N.S."/>
            <person name="Sahoo L."/>
            <person name="Das S.P."/>
            <person name="Bit A."/>
            <person name="Patnaik S."/>
            <person name="Meher P.K."/>
            <person name="Jayasankar P."/>
            <person name="Koringa P.G."/>
            <person name="Patel N.V."/>
            <person name="Hinsu A.T."/>
            <person name="Kumar R."/>
            <person name="Pandey M."/>
            <person name="Agarwal S."/>
            <person name="Srivastava S."/>
            <person name="Singh M."/>
            <person name="Iquebal M.A."/>
            <person name="Jaiswal S."/>
            <person name="Angadi U.B."/>
            <person name="Kumar N."/>
            <person name="Raza M."/>
            <person name="Shah T.M."/>
            <person name="Rai A."/>
            <person name="Jena J.K."/>
        </authorList>
    </citation>
    <scope>NUCLEOTIDE SEQUENCE [LARGE SCALE GENOMIC DNA]</scope>
    <source>
        <strain evidence="9">DASCIFA01</strain>
        <tissue evidence="9">Testis</tissue>
    </source>
</reference>
<dbReference type="InterPro" id="IPR041577">
    <property type="entry name" value="RT_RNaseH_2"/>
</dbReference>
<dbReference type="InterPro" id="IPR000477">
    <property type="entry name" value="RT_dom"/>
</dbReference>
<evidence type="ECO:0000256" key="2">
    <source>
        <dbReference type="ARBA" id="ARBA00012180"/>
    </source>
</evidence>
<dbReference type="GO" id="GO:0004523">
    <property type="term" value="F:RNA-DNA hybrid ribonuclease activity"/>
    <property type="evidence" value="ECO:0007669"/>
    <property type="project" value="UniProtKB-EC"/>
</dbReference>
<comment type="caution">
    <text evidence="9">The sequence shown here is derived from an EMBL/GenBank/DDBJ whole genome shotgun (WGS) entry which is preliminary data.</text>
</comment>
<dbReference type="Gene3D" id="1.10.340.70">
    <property type="match status" value="1"/>
</dbReference>
<dbReference type="Pfam" id="PF00078">
    <property type="entry name" value="RVT_1"/>
    <property type="match status" value="1"/>
</dbReference>
<accession>A0A498LKH4</accession>
<dbReference type="EMBL" id="QBIY01013323">
    <property type="protein sequence ID" value="RXN08342.1"/>
    <property type="molecule type" value="Genomic_DNA"/>
</dbReference>
<dbReference type="InterPro" id="IPR043502">
    <property type="entry name" value="DNA/RNA_pol_sf"/>
</dbReference>
<dbReference type="FunFam" id="3.10.20.370:FF:000001">
    <property type="entry name" value="Retrovirus-related Pol polyprotein from transposon 17.6-like protein"/>
    <property type="match status" value="1"/>
</dbReference>
<evidence type="ECO:0000259" key="8">
    <source>
        <dbReference type="PROSITE" id="PS50994"/>
    </source>
</evidence>
<dbReference type="SUPFAM" id="SSF53098">
    <property type="entry name" value="Ribonuclease H-like"/>
    <property type="match status" value="1"/>
</dbReference>
<name>A0A498LKH4_LABRO</name>
<dbReference type="InterPro" id="IPR036397">
    <property type="entry name" value="RNaseH_sf"/>
</dbReference>
<evidence type="ECO:0000256" key="5">
    <source>
        <dbReference type="SAM" id="MobiDB-lite"/>
    </source>
</evidence>
<dbReference type="FunFam" id="1.10.340.70:FF:000003">
    <property type="entry name" value="Protein CBG25708"/>
    <property type="match status" value="1"/>
</dbReference>
<dbReference type="PANTHER" id="PTHR37984">
    <property type="entry name" value="PROTEIN CBG26694"/>
    <property type="match status" value="1"/>
</dbReference>
<dbReference type="InterPro" id="IPR043128">
    <property type="entry name" value="Rev_trsase/Diguanyl_cyclase"/>
</dbReference>
<dbReference type="Pfam" id="PF00665">
    <property type="entry name" value="rve"/>
    <property type="match status" value="1"/>
</dbReference>
<evidence type="ECO:0000256" key="1">
    <source>
        <dbReference type="ARBA" id="ARBA00010879"/>
    </source>
</evidence>
<evidence type="ECO:0000313" key="10">
    <source>
        <dbReference type="Proteomes" id="UP000290572"/>
    </source>
</evidence>
<dbReference type="SUPFAM" id="SSF56672">
    <property type="entry name" value="DNA/RNA polymerases"/>
    <property type="match status" value="1"/>
</dbReference>
<comment type="similarity">
    <text evidence="1">Belongs to the beta type-B retroviral polymerase family. HERV class-II K(HML-2) pol subfamily.</text>
</comment>
<dbReference type="InterPro" id="IPR001584">
    <property type="entry name" value="Integrase_cat-core"/>
</dbReference>
<dbReference type="EC" id="3.1.26.4" evidence="2"/>
<feature type="region of interest" description="Disordered" evidence="5">
    <location>
        <begin position="1"/>
        <end position="24"/>
    </location>
</feature>
<dbReference type="Proteomes" id="UP000290572">
    <property type="component" value="Unassembled WGS sequence"/>
</dbReference>
<dbReference type="GO" id="GO:0003676">
    <property type="term" value="F:nucleic acid binding"/>
    <property type="evidence" value="ECO:0007669"/>
    <property type="project" value="InterPro"/>
</dbReference>
<keyword evidence="10" id="KW-1185">Reference proteome</keyword>
<keyword evidence="4" id="KW-0863">Zinc-finger</keyword>